<organism evidence="1 2">
    <name type="scientific">Mesonia oceanica</name>
    <dbReference type="NCBI Taxonomy" id="2687242"/>
    <lineage>
        <taxon>Bacteria</taxon>
        <taxon>Pseudomonadati</taxon>
        <taxon>Bacteroidota</taxon>
        <taxon>Flavobacteriia</taxon>
        <taxon>Flavobacteriales</taxon>
        <taxon>Flavobacteriaceae</taxon>
        <taxon>Mesonia</taxon>
    </lineage>
</organism>
<sequence length="107" mass="11599">MKKLITCCAILGLCAISSIKAQEKGKENSVEIMSEESKEQETFQPVDVSQVPAPIVAAVASDFKGAKITKAYKNSKDEYKLEIKTGTESTPKTVYASVEGKWIKPSA</sequence>
<dbReference type="Proteomes" id="UP000356253">
    <property type="component" value="Unassembled WGS sequence"/>
</dbReference>
<comment type="caution">
    <text evidence="1">The sequence shown here is derived from an EMBL/GenBank/DDBJ whole genome shotgun (WGS) entry which is preliminary data.</text>
</comment>
<protein>
    <submittedName>
        <fullName evidence="1">Uncharacterized protein</fullName>
    </submittedName>
</protein>
<gene>
    <name evidence="1" type="ORF">FVB9532_01893</name>
</gene>
<evidence type="ECO:0000313" key="1">
    <source>
        <dbReference type="EMBL" id="VVV00620.1"/>
    </source>
</evidence>
<name>A0AC61YB68_9FLAO</name>
<accession>A0AC61YB68</accession>
<evidence type="ECO:0000313" key="2">
    <source>
        <dbReference type="Proteomes" id="UP000356253"/>
    </source>
</evidence>
<proteinExistence type="predicted"/>
<dbReference type="EMBL" id="CABVMM010000007">
    <property type="protein sequence ID" value="VVV00620.1"/>
    <property type="molecule type" value="Genomic_DNA"/>
</dbReference>
<keyword evidence="2" id="KW-1185">Reference proteome</keyword>
<reference evidence="1" key="1">
    <citation type="submission" date="2019-09" db="EMBL/GenBank/DDBJ databases">
        <authorList>
            <person name="Rodrigo-Torres L."/>
            <person name="Arahal R. D."/>
            <person name="Lucena T."/>
        </authorList>
    </citation>
    <scope>NUCLEOTIDE SEQUENCE</scope>
    <source>
        <strain evidence="1">ISS653</strain>
    </source>
</reference>